<feature type="compositionally biased region" description="Basic and acidic residues" evidence="1">
    <location>
        <begin position="196"/>
        <end position="209"/>
    </location>
</feature>
<feature type="region of interest" description="Disordered" evidence="1">
    <location>
        <begin position="176"/>
        <end position="218"/>
    </location>
</feature>
<feature type="region of interest" description="Disordered" evidence="1">
    <location>
        <begin position="150"/>
        <end position="169"/>
    </location>
</feature>
<evidence type="ECO:0000256" key="1">
    <source>
        <dbReference type="SAM" id="MobiDB-lite"/>
    </source>
</evidence>
<dbReference type="Proteomes" id="UP000836841">
    <property type="component" value="Chromosome 2"/>
</dbReference>
<dbReference type="AlphaFoldDB" id="A0AAU9RUP4"/>
<accession>A0AAU9RUP4</accession>
<name>A0AAU9RUP4_THLAR</name>
<evidence type="ECO:0000313" key="3">
    <source>
        <dbReference type="Proteomes" id="UP000836841"/>
    </source>
</evidence>
<feature type="compositionally biased region" description="Polar residues" evidence="1">
    <location>
        <begin position="153"/>
        <end position="169"/>
    </location>
</feature>
<gene>
    <name evidence="2" type="ORF">TAV2_LOCUS6435</name>
</gene>
<protein>
    <recommendedName>
        <fullName evidence="4">DUF4283 domain-containing protein</fullName>
    </recommendedName>
</protein>
<reference evidence="2 3" key="1">
    <citation type="submission" date="2022-03" db="EMBL/GenBank/DDBJ databases">
        <authorList>
            <person name="Nunn A."/>
            <person name="Chopra R."/>
            <person name="Nunn A."/>
            <person name="Contreras Garrido A."/>
        </authorList>
    </citation>
    <scope>NUCLEOTIDE SEQUENCE [LARGE SCALE GENOMIC DNA]</scope>
</reference>
<evidence type="ECO:0000313" key="2">
    <source>
        <dbReference type="EMBL" id="CAH2047264.1"/>
    </source>
</evidence>
<proteinExistence type="predicted"/>
<organism evidence="2 3">
    <name type="scientific">Thlaspi arvense</name>
    <name type="common">Field penny-cress</name>
    <dbReference type="NCBI Taxonomy" id="13288"/>
    <lineage>
        <taxon>Eukaryota</taxon>
        <taxon>Viridiplantae</taxon>
        <taxon>Streptophyta</taxon>
        <taxon>Embryophyta</taxon>
        <taxon>Tracheophyta</taxon>
        <taxon>Spermatophyta</taxon>
        <taxon>Magnoliopsida</taxon>
        <taxon>eudicotyledons</taxon>
        <taxon>Gunneridae</taxon>
        <taxon>Pentapetalae</taxon>
        <taxon>rosids</taxon>
        <taxon>malvids</taxon>
        <taxon>Brassicales</taxon>
        <taxon>Brassicaceae</taxon>
        <taxon>Thlaspideae</taxon>
        <taxon>Thlaspi</taxon>
    </lineage>
</organism>
<evidence type="ECO:0008006" key="4">
    <source>
        <dbReference type="Google" id="ProtNLM"/>
    </source>
</evidence>
<keyword evidence="3" id="KW-1185">Reference proteome</keyword>
<sequence length="218" mass="24331">MTSQSSQSSQRELRKAFQGLKIGSIKYKSEHHLLTILENAPYTSKGWMVAIDRWNHRELPTFFKTIPFWVRIENLPNIYKREEIVKCIGSKLGHVEEVEITEPTGIRPAEVGLSFDVCPHPHNLETQSFQLMQIDPALVTMESSALALPSLSEQTSGPQSAAPTTVSASSFQALPNTSLLKIDSTDPGEPSSRMELGSKRKQQDSEAHQHPLTTKHQS</sequence>
<dbReference type="EMBL" id="OU466858">
    <property type="protein sequence ID" value="CAH2047264.1"/>
    <property type="molecule type" value="Genomic_DNA"/>
</dbReference>